<evidence type="ECO:0000313" key="7">
    <source>
        <dbReference type="Proteomes" id="UP000676386"/>
    </source>
</evidence>
<evidence type="ECO:0000256" key="3">
    <source>
        <dbReference type="ARBA" id="ARBA00023157"/>
    </source>
</evidence>
<dbReference type="EMBL" id="JAGTXB010000008">
    <property type="protein sequence ID" value="MBS0029175.1"/>
    <property type="molecule type" value="Genomic_DNA"/>
</dbReference>
<dbReference type="Proteomes" id="UP000676386">
    <property type="component" value="Unassembled WGS sequence"/>
</dbReference>
<sequence length="480" mass="55571">MLSLLRLLFAVFNIILLITSLPIFSSGQTSHDNNTSNTTITFKLLKGSQLFISYPRNIIQFREIALENVTQDSTFTITVNTNKPFIINSSYMIRNTYLFFPGYHYSADIRKGETTITFQCSDQQKAFESNALAKMEAATMRLDLSADERALKYLYQRKQYNETLDSFLLALKSQRLEKINDYKRANSISDEGYRLLSAYIHYDFISKRLMPFYHPKFDVKDLPVWYADTMHQYRRAFDDSSLLRLYSFQGALIYNNRFLATDSKNGTASLPDQFTAAKKFTGSPEVNNFLLYQVLNNHKNKQDSRYPVYVDSFRLVCTDTLYQNVILKNFSYLAKENVLATTKQQLYTLQSKTIDLDSLITQQKKLIYIDCWANWCAPCKREMPISAQLQKEFAKKNISFLFFSLDETATQWEAAAGDYAFMNKANSFLVLGNFQSPFVLKHHIDRIPRYILMSNDGKIIDDDAPHPDDPELKTLINGQL</sequence>
<gene>
    <name evidence="6" type="ORF">KE626_17765</name>
</gene>
<keyword evidence="3" id="KW-1015">Disulfide bond</keyword>
<dbReference type="SUPFAM" id="SSF52833">
    <property type="entry name" value="Thioredoxin-like"/>
    <property type="match status" value="1"/>
</dbReference>
<comment type="subcellular location">
    <subcellularLocation>
        <location evidence="1">Cell envelope</location>
    </subcellularLocation>
</comment>
<dbReference type="CDD" id="cd02966">
    <property type="entry name" value="TlpA_like_family"/>
    <property type="match status" value="1"/>
</dbReference>
<keyword evidence="2" id="KW-0201">Cytochrome c-type biogenesis</keyword>
<evidence type="ECO:0000256" key="2">
    <source>
        <dbReference type="ARBA" id="ARBA00022748"/>
    </source>
</evidence>
<evidence type="ECO:0000259" key="5">
    <source>
        <dbReference type="PROSITE" id="PS51352"/>
    </source>
</evidence>
<protein>
    <submittedName>
        <fullName evidence="6">TlpA family protein disulfide reductase</fullName>
    </submittedName>
</protein>
<dbReference type="Gene3D" id="3.40.30.10">
    <property type="entry name" value="Glutaredoxin"/>
    <property type="match status" value="1"/>
</dbReference>
<dbReference type="PANTHER" id="PTHR42852:SF6">
    <property type="entry name" value="THIOL:DISULFIDE INTERCHANGE PROTEIN DSBE"/>
    <property type="match status" value="1"/>
</dbReference>
<proteinExistence type="predicted"/>
<dbReference type="InterPro" id="IPR013766">
    <property type="entry name" value="Thioredoxin_domain"/>
</dbReference>
<dbReference type="Pfam" id="PF13905">
    <property type="entry name" value="Thioredoxin_8"/>
    <property type="match status" value="1"/>
</dbReference>
<dbReference type="InterPro" id="IPR050553">
    <property type="entry name" value="Thioredoxin_ResA/DsbE_sf"/>
</dbReference>
<evidence type="ECO:0000256" key="4">
    <source>
        <dbReference type="ARBA" id="ARBA00023284"/>
    </source>
</evidence>
<evidence type="ECO:0000256" key="1">
    <source>
        <dbReference type="ARBA" id="ARBA00004196"/>
    </source>
</evidence>
<dbReference type="PANTHER" id="PTHR42852">
    <property type="entry name" value="THIOL:DISULFIDE INTERCHANGE PROTEIN DSBE"/>
    <property type="match status" value="1"/>
</dbReference>
<comment type="caution">
    <text evidence="6">The sequence shown here is derived from an EMBL/GenBank/DDBJ whole genome shotgun (WGS) entry which is preliminary data.</text>
</comment>
<organism evidence="6 7">
    <name type="scientific">Chitinophaga hostae</name>
    <dbReference type="NCBI Taxonomy" id="2831022"/>
    <lineage>
        <taxon>Bacteria</taxon>
        <taxon>Pseudomonadati</taxon>
        <taxon>Bacteroidota</taxon>
        <taxon>Chitinophagia</taxon>
        <taxon>Chitinophagales</taxon>
        <taxon>Chitinophagaceae</taxon>
        <taxon>Chitinophaga</taxon>
    </lineage>
</organism>
<accession>A0ABS5J202</accession>
<dbReference type="InterPro" id="IPR036249">
    <property type="entry name" value="Thioredoxin-like_sf"/>
</dbReference>
<name>A0ABS5J202_9BACT</name>
<dbReference type="PROSITE" id="PS51352">
    <property type="entry name" value="THIOREDOXIN_2"/>
    <property type="match status" value="1"/>
</dbReference>
<keyword evidence="7" id="KW-1185">Reference proteome</keyword>
<feature type="domain" description="Thioredoxin" evidence="5">
    <location>
        <begin position="338"/>
        <end position="480"/>
    </location>
</feature>
<evidence type="ECO:0000313" key="6">
    <source>
        <dbReference type="EMBL" id="MBS0029175.1"/>
    </source>
</evidence>
<keyword evidence="4" id="KW-0676">Redox-active center</keyword>
<reference evidence="6 7" key="1">
    <citation type="submission" date="2021-04" db="EMBL/GenBank/DDBJ databases">
        <title>Chitinophaga sp. nov., isolated from the rhizosphere soil.</title>
        <authorList>
            <person name="He S."/>
        </authorList>
    </citation>
    <scope>NUCLEOTIDE SEQUENCE [LARGE SCALE GENOMIC DNA]</scope>
    <source>
        <strain evidence="6 7">2R12</strain>
    </source>
</reference>
<dbReference type="InterPro" id="IPR012336">
    <property type="entry name" value="Thioredoxin-like_fold"/>
</dbReference>
<dbReference type="RefSeq" id="WP_211974270.1">
    <property type="nucleotide sequence ID" value="NZ_CBFHAM010000091.1"/>
</dbReference>